<name>A0ABP1Q089_9HEXA</name>
<feature type="transmembrane region" description="Helical" evidence="1">
    <location>
        <begin position="9"/>
        <end position="32"/>
    </location>
</feature>
<keyword evidence="1" id="KW-0472">Membrane</keyword>
<dbReference type="InterPro" id="IPR006813">
    <property type="entry name" value="Glyco_trans_17"/>
</dbReference>
<protein>
    <recommendedName>
        <fullName evidence="4">Beta-1,4-mannosyl-glycoprotein 4-beta-N-acetylglucosaminyltransferase</fullName>
    </recommendedName>
</protein>
<organism evidence="2 3">
    <name type="scientific">Orchesella dallaii</name>
    <dbReference type="NCBI Taxonomy" id="48710"/>
    <lineage>
        <taxon>Eukaryota</taxon>
        <taxon>Metazoa</taxon>
        <taxon>Ecdysozoa</taxon>
        <taxon>Arthropoda</taxon>
        <taxon>Hexapoda</taxon>
        <taxon>Collembola</taxon>
        <taxon>Entomobryomorpha</taxon>
        <taxon>Entomobryoidea</taxon>
        <taxon>Orchesellidae</taxon>
        <taxon>Orchesellinae</taxon>
        <taxon>Orchesella</taxon>
    </lineage>
</organism>
<dbReference type="Pfam" id="PF04724">
    <property type="entry name" value="Glyco_transf_17"/>
    <property type="match status" value="1"/>
</dbReference>
<evidence type="ECO:0000313" key="2">
    <source>
        <dbReference type="EMBL" id="CAL8084446.1"/>
    </source>
</evidence>
<keyword evidence="1" id="KW-1133">Transmembrane helix</keyword>
<evidence type="ECO:0000313" key="3">
    <source>
        <dbReference type="Proteomes" id="UP001642540"/>
    </source>
</evidence>
<dbReference type="EMBL" id="CAXLJM020000018">
    <property type="protein sequence ID" value="CAL8084446.1"/>
    <property type="molecule type" value="Genomic_DNA"/>
</dbReference>
<comment type="caution">
    <text evidence="2">The sequence shown here is derived from an EMBL/GenBank/DDBJ whole genome shotgun (WGS) entry which is preliminary data.</text>
</comment>
<keyword evidence="3" id="KW-1185">Reference proteome</keyword>
<evidence type="ECO:0008006" key="4">
    <source>
        <dbReference type="Google" id="ProtNLM"/>
    </source>
</evidence>
<evidence type="ECO:0000256" key="1">
    <source>
        <dbReference type="SAM" id="Phobius"/>
    </source>
</evidence>
<gene>
    <name evidence="2" type="ORF">ODALV1_LOCUS5796</name>
</gene>
<proteinExistence type="predicted"/>
<dbReference type="PANTHER" id="PTHR12224">
    <property type="entry name" value="BETA-1,4-MANNOSYL-GLYCOPROTEIN BETA-1,4-N-ACETYLGLUCOSAMINYL-TRANSFERASE"/>
    <property type="match status" value="1"/>
</dbReference>
<sequence length="481" mass="55807">MKHSRSRTILIRPFALGVCFVLVLLFITYFQFATEIDYQHNNDDPGPIFSLCNHSNQQPLTNPSGFITTIREFTWDNLLSAYKNKKNDTEEFSFWCSKLLTLIKPALIAPPKVKVNTSCETPPTLQFPSNVPLCTRLKTPRKVAVLLQFGFDADILEIHFHELNDIVDKFFLLESTFTYYLGVPKPLIWEALKGQPRFEKFLHKVVHFVLDEQDVLNAQLDAVKVEKGKVQGNSYNIENLQEKMRWIKFMQWNSVANYFDGNDLLGFGDSDEIPNRNVVYYLKHCVMPSNPVDIGIWFPFGRIDQAFQTDWPVRGHPYSYGDPTYWTLDAAVAYGAYFHNNPPPSRQRGRSPGYLIGGMHMTHYGYFPFQLAKILTKIEGIGETVQNEIASKIQFVMNKLKVGDKNYSMSEVEQIDAFKNIEAELTKLPANFKKRIISLDSFKLKYPDEYTNLIKLPWFYDCNRERYPLWEGKHDGRLDKR</sequence>
<reference evidence="2 3" key="1">
    <citation type="submission" date="2024-08" db="EMBL/GenBank/DDBJ databases">
        <authorList>
            <person name="Cucini C."/>
            <person name="Frati F."/>
        </authorList>
    </citation>
    <scope>NUCLEOTIDE SEQUENCE [LARGE SCALE GENOMIC DNA]</scope>
</reference>
<dbReference type="Proteomes" id="UP001642540">
    <property type="component" value="Unassembled WGS sequence"/>
</dbReference>
<accession>A0ABP1Q089</accession>
<dbReference type="PANTHER" id="PTHR12224:SF0">
    <property type="entry name" value="BETA-1,4-MANNOSYL-GLYCOPROTEIN 4-BETA-N-ACETYLGLUCOSAMINYLTRANSFERASE"/>
    <property type="match status" value="1"/>
</dbReference>
<keyword evidence="1" id="KW-0812">Transmembrane</keyword>